<reference evidence="1" key="2">
    <citation type="journal article" date="2022" name="Res Sq">
        <title>Evolution of multicellular longitudinally dividing oral cavity symbionts (Neisseriaceae).</title>
        <authorList>
            <person name="Nyongesa S."/>
            <person name="Weber P."/>
            <person name="Bernet E."/>
            <person name="Pullido F."/>
            <person name="Nieckarz M."/>
            <person name="Delaby M."/>
            <person name="Nieves C."/>
            <person name="Viehboeck T."/>
            <person name="Krause N."/>
            <person name="Rivera-Millot A."/>
            <person name="Nakamura A."/>
            <person name="Vischer N."/>
            <person name="VanNieuwenhze M."/>
            <person name="Brun Y."/>
            <person name="Cava F."/>
            <person name="Bulgheresi S."/>
            <person name="Veyrier F."/>
        </authorList>
    </citation>
    <scope>NUCLEOTIDE SEQUENCE</scope>
    <source>
        <strain evidence="1">SAG 1488-6</strain>
    </source>
</reference>
<gene>
    <name evidence="1" type="ORF">LVJ81_07345</name>
</gene>
<dbReference type="RefSeq" id="WP_019959062.1">
    <property type="nucleotide sequence ID" value="NZ_CP091512.1"/>
</dbReference>
<protein>
    <submittedName>
        <fullName evidence="1">Uncharacterized protein</fullName>
    </submittedName>
</protein>
<dbReference type="Proteomes" id="UP000832034">
    <property type="component" value="Chromosome"/>
</dbReference>
<accession>A0ABY4E7Q7</accession>
<proteinExistence type="predicted"/>
<sequence length="95" mass="10602">MINAKLVGGSAAKHQRATGTDLIVPIDAVVEYYDLNRATSEPTDIDADTEQPASVEMRVERFKHVRTEQDPDMGTIEIYEFQEVLDIQSNAPPKI</sequence>
<name>A0ABY4E7Q7_VITST</name>
<keyword evidence="2" id="KW-1185">Reference proteome</keyword>
<organism evidence="1 2">
    <name type="scientific">Vitreoscilla stercoraria</name>
    <dbReference type="NCBI Taxonomy" id="61"/>
    <lineage>
        <taxon>Bacteria</taxon>
        <taxon>Pseudomonadati</taxon>
        <taxon>Pseudomonadota</taxon>
        <taxon>Betaproteobacteria</taxon>
        <taxon>Neisseriales</taxon>
        <taxon>Neisseriaceae</taxon>
        <taxon>Vitreoscilla</taxon>
    </lineage>
</organism>
<reference evidence="1" key="1">
    <citation type="submission" date="2021-12" db="EMBL/GenBank/DDBJ databases">
        <authorList>
            <person name="Veyrier F.J."/>
        </authorList>
    </citation>
    <scope>NUCLEOTIDE SEQUENCE</scope>
    <source>
        <strain evidence="1">SAG 1488-6</strain>
    </source>
</reference>
<dbReference type="EMBL" id="CP091512">
    <property type="protein sequence ID" value="UOO91484.1"/>
    <property type="molecule type" value="Genomic_DNA"/>
</dbReference>
<evidence type="ECO:0000313" key="2">
    <source>
        <dbReference type="Proteomes" id="UP000832034"/>
    </source>
</evidence>
<evidence type="ECO:0000313" key="1">
    <source>
        <dbReference type="EMBL" id="UOO91484.1"/>
    </source>
</evidence>